<proteinExistence type="predicted"/>
<evidence type="ECO:0000313" key="1">
    <source>
        <dbReference type="EMBL" id="MBW80552.1"/>
    </source>
</evidence>
<sequence length="48" mass="5356">MHYFYAFEILCLDGTLGLFNPVFPNGGPLMISLVAGFVEKAIICFRET</sequence>
<accession>A0A2P2IH57</accession>
<organism evidence="1">
    <name type="scientific">Rhizophora mucronata</name>
    <name type="common">Asiatic mangrove</name>
    <dbReference type="NCBI Taxonomy" id="61149"/>
    <lineage>
        <taxon>Eukaryota</taxon>
        <taxon>Viridiplantae</taxon>
        <taxon>Streptophyta</taxon>
        <taxon>Embryophyta</taxon>
        <taxon>Tracheophyta</taxon>
        <taxon>Spermatophyta</taxon>
        <taxon>Magnoliopsida</taxon>
        <taxon>eudicotyledons</taxon>
        <taxon>Gunneridae</taxon>
        <taxon>Pentapetalae</taxon>
        <taxon>rosids</taxon>
        <taxon>fabids</taxon>
        <taxon>Malpighiales</taxon>
        <taxon>Rhizophoraceae</taxon>
        <taxon>Rhizophora</taxon>
    </lineage>
</organism>
<name>A0A2P2IH57_RHIMU</name>
<reference evidence="1" key="1">
    <citation type="submission" date="2018-02" db="EMBL/GenBank/DDBJ databases">
        <title>Rhizophora mucronata_Transcriptome.</title>
        <authorList>
            <person name="Meera S.P."/>
            <person name="Sreeshan A."/>
            <person name="Augustine A."/>
        </authorList>
    </citation>
    <scope>NUCLEOTIDE SEQUENCE</scope>
    <source>
        <tissue evidence="1">Leaf</tissue>
    </source>
</reference>
<dbReference type="AlphaFoldDB" id="A0A2P2IH57"/>
<dbReference type="EMBL" id="GGEC01000069">
    <property type="protein sequence ID" value="MBW80552.1"/>
    <property type="molecule type" value="Transcribed_RNA"/>
</dbReference>
<protein>
    <submittedName>
        <fullName evidence="1">Uncharacterized protein</fullName>
    </submittedName>
</protein>